<keyword evidence="2" id="KW-1185">Reference proteome</keyword>
<sequence>MDAIETRTVEQNGQTYRITIYADEDAPNPLEDWSEMGAILSLSRRHANFDPDGIEEAIESNADAVPLSYYEHGSCLWCVAGELPAGAACPWDSVRFAGLWLPDADTLESARNYGGRTRFHFMRKRARQACGAYTLWCNGEVYGYEVERIVTCGECDGEKADPVDSCWGFFGLEVCRVEAAAAVAELRKAA</sequence>
<name>A0A1U7CI97_9BACT</name>
<protein>
    <submittedName>
        <fullName evidence="1">Uncharacterized protein</fullName>
    </submittedName>
</protein>
<evidence type="ECO:0000313" key="1">
    <source>
        <dbReference type="EMBL" id="APW58628.1"/>
    </source>
</evidence>
<dbReference type="AlphaFoldDB" id="A0A1U7CI97"/>
<accession>A0A1U7CI97</accession>
<proteinExistence type="predicted"/>
<gene>
    <name evidence="1" type="ORF">BSF38_00026</name>
</gene>
<dbReference type="KEGG" id="pbor:BSF38_00026"/>
<reference evidence="2" key="1">
    <citation type="submission" date="2016-12" db="EMBL/GenBank/DDBJ databases">
        <title>Comparative genomics of four Isosphaeraceae planctomycetes: a common pool of plasmids and glycoside hydrolase genes.</title>
        <authorList>
            <person name="Ivanova A."/>
        </authorList>
    </citation>
    <scope>NUCLEOTIDE SEQUENCE [LARGE SCALE GENOMIC DNA]</scope>
    <source>
        <strain evidence="2">PX4</strain>
    </source>
</reference>
<evidence type="ECO:0000313" key="2">
    <source>
        <dbReference type="Proteomes" id="UP000186309"/>
    </source>
</evidence>
<organism evidence="1 2">
    <name type="scientific">Paludisphaera borealis</name>
    <dbReference type="NCBI Taxonomy" id="1387353"/>
    <lineage>
        <taxon>Bacteria</taxon>
        <taxon>Pseudomonadati</taxon>
        <taxon>Planctomycetota</taxon>
        <taxon>Planctomycetia</taxon>
        <taxon>Isosphaerales</taxon>
        <taxon>Isosphaeraceae</taxon>
        <taxon>Paludisphaera</taxon>
    </lineage>
</organism>
<dbReference type="STRING" id="1387353.BSF38_00026"/>
<dbReference type="RefSeq" id="WP_076342915.1">
    <property type="nucleotide sequence ID" value="NZ_CP019082.1"/>
</dbReference>
<dbReference type="EMBL" id="CP019082">
    <property type="protein sequence ID" value="APW58628.1"/>
    <property type="molecule type" value="Genomic_DNA"/>
</dbReference>
<dbReference type="OrthoDB" id="1792542at2"/>
<dbReference type="Proteomes" id="UP000186309">
    <property type="component" value="Chromosome"/>
</dbReference>